<evidence type="ECO:0000313" key="1">
    <source>
        <dbReference type="EMBL" id="ACB83712.1"/>
    </source>
</evidence>
<dbReference type="HOGENOM" id="CLU_106324_0_0_9"/>
<proteinExistence type="predicted"/>
<keyword evidence="2" id="KW-1185">Reference proteome</keyword>
<sequence length="175" mass="20209">MDIEYIRVGEKLININKIEDKVRKLLNLRAQGYSQKEVSNKLEIDRTFVSRVESMGEVRKGGGIAVIGFPIKNKDELLKICDNYGVEYCFLMTDQERWTWLKNKSGEMLINRIMELVYEVRVYDIVVVLGSNYRINLIKALLNKEVIGLKIGESPIEKDVYVSSEKFAKVLDDLV</sequence>
<dbReference type="eggNOG" id="ENOG5031MDW">
    <property type="taxonomic scope" value="Bacteria"/>
</dbReference>
<dbReference type="Proteomes" id="UP000001683">
    <property type="component" value="Chromosome"/>
</dbReference>
<organism evidence="1 2">
    <name type="scientific">Natranaerobius thermophilus (strain ATCC BAA-1301 / DSM 18059 / JW/NM-WN-LF)</name>
    <dbReference type="NCBI Taxonomy" id="457570"/>
    <lineage>
        <taxon>Bacteria</taxon>
        <taxon>Bacillati</taxon>
        <taxon>Bacillota</taxon>
        <taxon>Clostridia</taxon>
        <taxon>Natranaerobiales</taxon>
        <taxon>Natranaerobiaceae</taxon>
        <taxon>Natranaerobius</taxon>
    </lineage>
</organism>
<gene>
    <name evidence="1" type="ordered locus">Nther_0113</name>
</gene>
<name>B2A3T6_NATTJ</name>
<dbReference type="Gene3D" id="1.10.260.40">
    <property type="entry name" value="lambda repressor-like DNA-binding domains"/>
    <property type="match status" value="1"/>
</dbReference>
<dbReference type="InParanoid" id="B2A3T6"/>
<dbReference type="InterPro" id="IPR010982">
    <property type="entry name" value="Lambda_DNA-bd_dom_sf"/>
</dbReference>
<dbReference type="EMBL" id="CP001034">
    <property type="protein sequence ID" value="ACB83712.1"/>
    <property type="molecule type" value="Genomic_DNA"/>
</dbReference>
<protein>
    <recommendedName>
        <fullName evidence="3">Transcriptional regulator</fullName>
    </recommendedName>
</protein>
<reference evidence="1 2" key="1">
    <citation type="submission" date="2008-04" db="EMBL/GenBank/DDBJ databases">
        <title>Complete sequence of chromosome of Natranaerobius thermophilus JW/NM-WN-LF.</title>
        <authorList>
            <consortium name="US DOE Joint Genome Institute"/>
            <person name="Copeland A."/>
            <person name="Lucas S."/>
            <person name="Lapidus A."/>
            <person name="Glavina del Rio T."/>
            <person name="Dalin E."/>
            <person name="Tice H."/>
            <person name="Bruce D."/>
            <person name="Goodwin L."/>
            <person name="Pitluck S."/>
            <person name="Chertkov O."/>
            <person name="Brettin T."/>
            <person name="Detter J.C."/>
            <person name="Han C."/>
            <person name="Kuske C.R."/>
            <person name="Schmutz J."/>
            <person name="Larimer F."/>
            <person name="Land M."/>
            <person name="Hauser L."/>
            <person name="Kyrpides N."/>
            <person name="Lykidis A."/>
            <person name="Mesbah N.M."/>
            <person name="Wiegel J."/>
        </authorList>
    </citation>
    <scope>NUCLEOTIDE SEQUENCE [LARGE SCALE GENOMIC DNA]</scope>
    <source>
        <strain evidence="2">ATCC BAA-1301 / DSM 18059 / JW/NM-WN-LF</strain>
    </source>
</reference>
<reference evidence="1 2" key="2">
    <citation type="journal article" date="2011" name="J. Bacteriol.">
        <title>Complete genome sequence of the anaerobic, halophilic alkalithermophile Natranaerobius thermophilus JW/NM-WN-LF.</title>
        <authorList>
            <person name="Zhao B."/>
            <person name="Mesbah N.M."/>
            <person name="Dalin E."/>
            <person name="Goodwin L."/>
            <person name="Nolan M."/>
            <person name="Pitluck S."/>
            <person name="Chertkov O."/>
            <person name="Brettin T.S."/>
            <person name="Han J."/>
            <person name="Larimer F.W."/>
            <person name="Land M.L."/>
            <person name="Hauser L."/>
            <person name="Kyrpides N."/>
            <person name="Wiegel J."/>
        </authorList>
    </citation>
    <scope>NUCLEOTIDE SEQUENCE [LARGE SCALE GENOMIC DNA]</scope>
    <source>
        <strain evidence="2">ATCC BAA-1301 / DSM 18059 / JW/NM-WN-LF</strain>
    </source>
</reference>
<accession>B2A3T6</accession>
<dbReference type="KEGG" id="nth:Nther_0113"/>
<dbReference type="AlphaFoldDB" id="B2A3T6"/>
<dbReference type="RefSeq" id="WP_012446603.1">
    <property type="nucleotide sequence ID" value="NC_010718.1"/>
</dbReference>
<dbReference type="GO" id="GO:0003677">
    <property type="term" value="F:DNA binding"/>
    <property type="evidence" value="ECO:0007669"/>
    <property type="project" value="InterPro"/>
</dbReference>
<evidence type="ECO:0008006" key="3">
    <source>
        <dbReference type="Google" id="ProtNLM"/>
    </source>
</evidence>
<evidence type="ECO:0000313" key="2">
    <source>
        <dbReference type="Proteomes" id="UP000001683"/>
    </source>
</evidence>
<dbReference type="STRING" id="457570.Nther_0113"/>
<dbReference type="OrthoDB" id="1808039at2"/>